<proteinExistence type="predicted"/>
<dbReference type="Proteomes" id="UP001159179">
    <property type="component" value="Unassembled WGS sequence"/>
</dbReference>
<feature type="compositionally biased region" description="Basic and acidic residues" evidence="1">
    <location>
        <begin position="240"/>
        <end position="270"/>
    </location>
</feature>
<evidence type="ECO:0000256" key="1">
    <source>
        <dbReference type="SAM" id="MobiDB-lite"/>
    </source>
</evidence>
<protein>
    <submittedName>
        <fullName evidence="2">Spore coat protein</fullName>
    </submittedName>
</protein>
<dbReference type="RefSeq" id="WP_280616303.1">
    <property type="nucleotide sequence ID" value="NZ_JAROYP010000003.1"/>
</dbReference>
<evidence type="ECO:0000313" key="2">
    <source>
        <dbReference type="EMBL" id="MDH5160808.1"/>
    </source>
</evidence>
<dbReference type="EMBL" id="JAROYP010000003">
    <property type="protein sequence ID" value="MDH5160808.1"/>
    <property type="molecule type" value="Genomic_DNA"/>
</dbReference>
<dbReference type="AlphaFoldDB" id="A0AAW6SU47"/>
<organism evidence="2 3">
    <name type="scientific">Heyndrickxia oleronia</name>
    <dbReference type="NCBI Taxonomy" id="38875"/>
    <lineage>
        <taxon>Bacteria</taxon>
        <taxon>Bacillati</taxon>
        <taxon>Bacillota</taxon>
        <taxon>Bacilli</taxon>
        <taxon>Bacillales</taxon>
        <taxon>Bacillaceae</taxon>
        <taxon>Heyndrickxia</taxon>
    </lineage>
</organism>
<keyword evidence="2" id="KW-0167">Capsid protein</keyword>
<sequence length="340" mass="38420">MEKDKLNKENSAPISLPYSLKGKNVTIYRGGPESKTGRLIDVQSDYIALGTENGVIYYQAEHIKSISEDPIFNSMQSNLIQEDNIEYYQGKNFVGIMNNLKSKLVQVNQGGPESKKGILLDVKSDYAVVSTNDDGIVYYNIHHIKSIMTPQNNNSQIGDEVTNLVRQEYIGAPEFNQLFRQMTHGWVSINRHGPEALEGILVENTDGYFTLINNKELYRIHPFHVRSISFGPKGFLKKLNNKEDDNAKNSNEKEEKNDKENKSDKEDKNNAVDTDNSQMEKEKNSNKTNKNEEVEVDSSGEENQLLQINDLVETLNIPSVAGLFIKQVVLKGMAKALKLF</sequence>
<name>A0AAW6SU47_9BACI</name>
<gene>
    <name evidence="2" type="ORF">P5X88_07650</name>
</gene>
<reference evidence="2" key="1">
    <citation type="submission" date="2023-03" db="EMBL/GenBank/DDBJ databases">
        <title>Bacterial isolates from washroom surfaces on a university campus.</title>
        <authorList>
            <person name="Holman D.B."/>
            <person name="Gzyl K.E."/>
            <person name="Taheri A.E."/>
        </authorList>
    </citation>
    <scope>NUCLEOTIDE SEQUENCE</scope>
    <source>
        <strain evidence="2">RD03</strain>
    </source>
</reference>
<feature type="compositionally biased region" description="Basic and acidic residues" evidence="1">
    <location>
        <begin position="278"/>
        <end position="293"/>
    </location>
</feature>
<accession>A0AAW6SU47</accession>
<keyword evidence="2" id="KW-0946">Virion</keyword>
<evidence type="ECO:0000313" key="3">
    <source>
        <dbReference type="Proteomes" id="UP001159179"/>
    </source>
</evidence>
<feature type="region of interest" description="Disordered" evidence="1">
    <location>
        <begin position="240"/>
        <end position="301"/>
    </location>
</feature>
<comment type="caution">
    <text evidence="2">The sequence shown here is derived from an EMBL/GenBank/DDBJ whole genome shotgun (WGS) entry which is preliminary data.</text>
</comment>